<dbReference type="GO" id="GO:0008237">
    <property type="term" value="F:metallopeptidase activity"/>
    <property type="evidence" value="ECO:0007669"/>
    <property type="project" value="UniProtKB-KW"/>
</dbReference>
<feature type="domain" description="Peptidase M24" evidence="6">
    <location>
        <begin position="141"/>
        <end position="363"/>
    </location>
</feature>
<evidence type="ECO:0000256" key="2">
    <source>
        <dbReference type="ARBA" id="ARBA00022723"/>
    </source>
</evidence>
<keyword evidence="1" id="KW-0645">Protease</keyword>
<keyword evidence="8" id="KW-0031">Aminopeptidase</keyword>
<dbReference type="InterPro" id="IPR000587">
    <property type="entry name" value="Creatinase_N"/>
</dbReference>
<name>A0A2Z3HCC3_9BACT</name>
<evidence type="ECO:0000259" key="7">
    <source>
        <dbReference type="Pfam" id="PF01321"/>
    </source>
</evidence>
<dbReference type="InterPro" id="IPR050659">
    <property type="entry name" value="Peptidase_M24B"/>
</dbReference>
<dbReference type="Gene3D" id="3.90.230.10">
    <property type="entry name" value="Creatinase/methionine aminopeptidase superfamily"/>
    <property type="match status" value="1"/>
</dbReference>
<dbReference type="AlphaFoldDB" id="A0A2Z3HCC3"/>
<protein>
    <submittedName>
        <fullName evidence="8">Aminopeptidase P family protein</fullName>
    </submittedName>
</protein>
<evidence type="ECO:0000256" key="4">
    <source>
        <dbReference type="ARBA" id="ARBA00023049"/>
    </source>
</evidence>
<evidence type="ECO:0000256" key="5">
    <source>
        <dbReference type="RuleBase" id="RU000590"/>
    </source>
</evidence>
<dbReference type="GO" id="GO:0006508">
    <property type="term" value="P:proteolysis"/>
    <property type="evidence" value="ECO:0007669"/>
    <property type="project" value="UniProtKB-KW"/>
</dbReference>
<dbReference type="InterPro" id="IPR029149">
    <property type="entry name" value="Creatin/AminoP/Spt16_N"/>
</dbReference>
<dbReference type="RefSeq" id="WP_010036072.1">
    <property type="nucleotide sequence ID" value="NZ_CP025958.1"/>
</dbReference>
<keyword evidence="2 5" id="KW-0479">Metal-binding</keyword>
<dbReference type="GO" id="GO:0046872">
    <property type="term" value="F:metal ion binding"/>
    <property type="evidence" value="ECO:0007669"/>
    <property type="project" value="UniProtKB-KW"/>
</dbReference>
<gene>
    <name evidence="8" type="ORF">C1280_37060</name>
</gene>
<keyword evidence="4" id="KW-0482">Metalloprotease</keyword>
<dbReference type="InterPro" id="IPR036005">
    <property type="entry name" value="Creatinase/aminopeptidase-like"/>
</dbReference>
<reference evidence="8 9" key="1">
    <citation type="submission" date="2018-01" db="EMBL/GenBank/DDBJ databases">
        <title>G. obscuriglobus.</title>
        <authorList>
            <person name="Franke J."/>
            <person name="Blomberg W."/>
            <person name="Selmecki A."/>
        </authorList>
    </citation>
    <scope>NUCLEOTIDE SEQUENCE [LARGE SCALE GENOMIC DNA]</scope>
    <source>
        <strain evidence="8 9">DSM 5831</strain>
    </source>
</reference>
<accession>A0A2Z3HCC3</accession>
<keyword evidence="3" id="KW-0378">Hydrolase</keyword>
<evidence type="ECO:0000313" key="8">
    <source>
        <dbReference type="EMBL" id="AWM42052.1"/>
    </source>
</evidence>
<sequence length="383" mass="41370">MNYLQQRRNALGQTLKSRDLDGFLVTAAVNVTYLTGFTGDSSYYAVLPKNTLLVSDTRFEEQVREECPDQDAVIRGHNKTTLEAAAEALNKSGAKAVGVEGSRITLGELEALRQLAPKITFVSVDGAIEAQRAVKDPGEVEKIRDAVKVAERGFKMFLATVREADTEKDMVDALEGYVRRAGAKCTAFPPIIAVGERGALPHATPTNKPLGDGAKLLVDFGADLVGYKSDITRTLRSPFGTSPSRRNKLERIGYDFEKLYAVVLAAQNAALAAIRPGVKAKDVDAAARKVFANARFDKYPDLKLADHFTHGLGHGIGLEIHEAPKIRANSEDVLESGMVVTIEPGIYIPGWGGIRIEDDVLITHDGCKLLTTLSREPATLAAG</sequence>
<dbReference type="Pfam" id="PF00557">
    <property type="entry name" value="Peptidase_M24"/>
    <property type="match status" value="1"/>
</dbReference>
<keyword evidence="9" id="KW-1185">Reference proteome</keyword>
<dbReference type="Gene3D" id="3.40.350.10">
    <property type="entry name" value="Creatinase/prolidase N-terminal domain"/>
    <property type="match status" value="1"/>
</dbReference>
<dbReference type="SUPFAM" id="SSF55920">
    <property type="entry name" value="Creatinase/aminopeptidase"/>
    <property type="match status" value="1"/>
</dbReference>
<proteinExistence type="inferred from homology"/>
<organism evidence="8 9">
    <name type="scientific">Gemmata obscuriglobus</name>
    <dbReference type="NCBI Taxonomy" id="114"/>
    <lineage>
        <taxon>Bacteria</taxon>
        <taxon>Pseudomonadati</taxon>
        <taxon>Planctomycetota</taxon>
        <taxon>Planctomycetia</taxon>
        <taxon>Gemmatales</taxon>
        <taxon>Gemmataceae</taxon>
        <taxon>Gemmata</taxon>
    </lineage>
</organism>
<dbReference type="PROSITE" id="PS00491">
    <property type="entry name" value="PROLINE_PEPTIDASE"/>
    <property type="match status" value="1"/>
</dbReference>
<feature type="domain" description="Creatinase N-terminal" evidence="7">
    <location>
        <begin position="7"/>
        <end position="134"/>
    </location>
</feature>
<dbReference type="Proteomes" id="UP000245802">
    <property type="component" value="Chromosome"/>
</dbReference>
<dbReference type="InterPro" id="IPR001131">
    <property type="entry name" value="Peptidase_M24B_aminopep-P_CS"/>
</dbReference>
<evidence type="ECO:0000259" key="6">
    <source>
        <dbReference type="Pfam" id="PF00557"/>
    </source>
</evidence>
<dbReference type="PANTHER" id="PTHR46112:SF3">
    <property type="entry name" value="AMINOPEPTIDASE YPDF"/>
    <property type="match status" value="1"/>
</dbReference>
<dbReference type="Pfam" id="PF01321">
    <property type="entry name" value="Creatinase_N"/>
    <property type="match status" value="1"/>
</dbReference>
<comment type="similarity">
    <text evidence="5">Belongs to the peptidase M24B family.</text>
</comment>
<evidence type="ECO:0000313" key="9">
    <source>
        <dbReference type="Proteomes" id="UP000245802"/>
    </source>
</evidence>
<dbReference type="KEGG" id="gog:C1280_37060"/>
<evidence type="ECO:0000256" key="3">
    <source>
        <dbReference type="ARBA" id="ARBA00022801"/>
    </source>
</evidence>
<dbReference type="EMBL" id="CP025958">
    <property type="protein sequence ID" value="AWM42052.1"/>
    <property type="molecule type" value="Genomic_DNA"/>
</dbReference>
<dbReference type="InterPro" id="IPR000994">
    <property type="entry name" value="Pept_M24"/>
</dbReference>
<dbReference type="OrthoDB" id="9806388at2"/>
<evidence type="ECO:0000256" key="1">
    <source>
        <dbReference type="ARBA" id="ARBA00022670"/>
    </source>
</evidence>
<dbReference type="SUPFAM" id="SSF53092">
    <property type="entry name" value="Creatinase/prolidase N-terminal domain"/>
    <property type="match status" value="1"/>
</dbReference>
<dbReference type="PANTHER" id="PTHR46112">
    <property type="entry name" value="AMINOPEPTIDASE"/>
    <property type="match status" value="1"/>
</dbReference>
<dbReference type="GO" id="GO:0004177">
    <property type="term" value="F:aminopeptidase activity"/>
    <property type="evidence" value="ECO:0007669"/>
    <property type="project" value="UniProtKB-KW"/>
</dbReference>